<keyword evidence="2" id="KW-1133">Transmembrane helix</keyword>
<dbReference type="KEGG" id="pbap:Pla133_10270"/>
<keyword evidence="2" id="KW-0472">Membrane</keyword>
<dbReference type="Gene3D" id="1.10.10.1320">
    <property type="entry name" value="Anti-sigma factor, zinc-finger domain"/>
    <property type="match status" value="1"/>
</dbReference>
<proteinExistence type="predicted"/>
<dbReference type="RefSeq" id="WP_419192147.1">
    <property type="nucleotide sequence ID" value="NZ_CP036287.1"/>
</dbReference>
<dbReference type="EMBL" id="CP036287">
    <property type="protein sequence ID" value="QDU65961.1"/>
    <property type="molecule type" value="Genomic_DNA"/>
</dbReference>
<keyword evidence="5" id="KW-1185">Reference proteome</keyword>
<reference evidence="4 5" key="1">
    <citation type="submission" date="2019-02" db="EMBL/GenBank/DDBJ databases">
        <title>Deep-cultivation of Planctomycetes and their phenomic and genomic characterization uncovers novel biology.</title>
        <authorList>
            <person name="Wiegand S."/>
            <person name="Jogler M."/>
            <person name="Boedeker C."/>
            <person name="Pinto D."/>
            <person name="Vollmers J."/>
            <person name="Rivas-Marin E."/>
            <person name="Kohn T."/>
            <person name="Peeters S.H."/>
            <person name="Heuer A."/>
            <person name="Rast P."/>
            <person name="Oberbeckmann S."/>
            <person name="Bunk B."/>
            <person name="Jeske O."/>
            <person name="Meyerdierks A."/>
            <person name="Storesund J.E."/>
            <person name="Kallscheuer N."/>
            <person name="Luecker S."/>
            <person name="Lage O.M."/>
            <person name="Pohl T."/>
            <person name="Merkel B.J."/>
            <person name="Hornburger P."/>
            <person name="Mueller R.-W."/>
            <person name="Bruemmer F."/>
            <person name="Labrenz M."/>
            <person name="Spormann A.M."/>
            <person name="Op den Camp H."/>
            <person name="Overmann J."/>
            <person name="Amann R."/>
            <person name="Jetten M.S.M."/>
            <person name="Mascher T."/>
            <person name="Medema M.H."/>
            <person name="Devos D.P."/>
            <person name="Kaster A.-K."/>
            <person name="Ovreas L."/>
            <person name="Rohde M."/>
            <person name="Galperin M.Y."/>
            <person name="Jogler C."/>
        </authorList>
    </citation>
    <scope>NUCLEOTIDE SEQUENCE [LARGE SCALE GENOMIC DNA]</scope>
    <source>
        <strain evidence="4 5">Pla133</strain>
    </source>
</reference>
<sequence>MNCDEIRAWLPALRDDDLAARDRSEVEAHLSSCSACATERVRLDERIDLLAVDVSATAPRAHVDAVMAAVAREALGRDRRRPRWWLVTHVAAAAAGILMTWSVGRFGFDFGVGAGNGGDGKQQRSHDVADSDAGAEVSTGASIAMGGDRLTVQGAVASDPLQVYEPPRSPAHPGGTDGDGTGYTPGLANLVAHHPTQRRSNAAAESVHTRVVTVPVPLWLAAPGRGVASAPPVASDARADVSEAELRPYLEPLLAEGVALLAQMARAVERATFPPEGVDPTLPDDSEAALARSGQTSAPRPINGLPSGRPSPSLADVELELEPRRGPVTVRRDGDRIVLGTRGELDEVVPALLALLSDADPAVIEVVEGRLRSIARDLDRPAPSTELLTGDDADPWWRSARAAVADRTLPSPELAAIDRADAWEGWWRSVDRASGRSARSF</sequence>
<name>A0A518BG53_9BACT</name>
<evidence type="ECO:0000256" key="1">
    <source>
        <dbReference type="SAM" id="MobiDB-lite"/>
    </source>
</evidence>
<dbReference type="Pfam" id="PF13490">
    <property type="entry name" value="zf-HC2"/>
    <property type="match status" value="1"/>
</dbReference>
<dbReference type="InterPro" id="IPR027383">
    <property type="entry name" value="Znf_put"/>
</dbReference>
<dbReference type="AlphaFoldDB" id="A0A518BG53"/>
<keyword evidence="2" id="KW-0812">Transmembrane</keyword>
<gene>
    <name evidence="4" type="ORF">Pla133_10270</name>
</gene>
<feature type="region of interest" description="Disordered" evidence="1">
    <location>
        <begin position="274"/>
        <end position="314"/>
    </location>
</feature>
<feature type="region of interest" description="Disordered" evidence="1">
    <location>
        <begin position="162"/>
        <end position="184"/>
    </location>
</feature>
<evidence type="ECO:0000259" key="3">
    <source>
        <dbReference type="Pfam" id="PF13490"/>
    </source>
</evidence>
<protein>
    <recommendedName>
        <fullName evidence="3">Putative zinc-finger domain-containing protein</fullName>
    </recommendedName>
</protein>
<organism evidence="4 5">
    <name type="scientific">Engelhardtia mirabilis</name>
    <dbReference type="NCBI Taxonomy" id="2528011"/>
    <lineage>
        <taxon>Bacteria</taxon>
        <taxon>Pseudomonadati</taxon>
        <taxon>Planctomycetota</taxon>
        <taxon>Planctomycetia</taxon>
        <taxon>Planctomycetia incertae sedis</taxon>
        <taxon>Engelhardtia</taxon>
    </lineage>
</organism>
<dbReference type="Proteomes" id="UP000316921">
    <property type="component" value="Chromosome"/>
</dbReference>
<evidence type="ECO:0000313" key="4">
    <source>
        <dbReference type="EMBL" id="QDU65961.1"/>
    </source>
</evidence>
<accession>A0A518BG53</accession>
<feature type="domain" description="Putative zinc-finger" evidence="3">
    <location>
        <begin position="3"/>
        <end position="37"/>
    </location>
</feature>
<evidence type="ECO:0000256" key="2">
    <source>
        <dbReference type="SAM" id="Phobius"/>
    </source>
</evidence>
<evidence type="ECO:0000313" key="5">
    <source>
        <dbReference type="Proteomes" id="UP000316921"/>
    </source>
</evidence>
<dbReference type="InterPro" id="IPR041916">
    <property type="entry name" value="Anti_sigma_zinc_sf"/>
</dbReference>
<feature type="transmembrane region" description="Helical" evidence="2">
    <location>
        <begin position="84"/>
        <end position="104"/>
    </location>
</feature>